<dbReference type="AlphaFoldDB" id="A0A9P8QDI3"/>
<organism evidence="2 3">
    <name type="scientific">Wickerhamomyces pijperi</name>
    <name type="common">Yeast</name>
    <name type="synonym">Pichia pijperi</name>
    <dbReference type="NCBI Taxonomy" id="599730"/>
    <lineage>
        <taxon>Eukaryota</taxon>
        <taxon>Fungi</taxon>
        <taxon>Dikarya</taxon>
        <taxon>Ascomycota</taxon>
        <taxon>Saccharomycotina</taxon>
        <taxon>Saccharomycetes</taxon>
        <taxon>Phaffomycetales</taxon>
        <taxon>Wickerhamomycetaceae</taxon>
        <taxon>Wickerhamomyces</taxon>
    </lineage>
</organism>
<protein>
    <submittedName>
        <fullName evidence="2">Uncharacterized protein</fullName>
    </submittedName>
</protein>
<reference evidence="2" key="1">
    <citation type="journal article" date="2021" name="Open Biol.">
        <title>Shared evolutionary footprints suggest mitochondrial oxidative damage underlies multiple complex I losses in fungi.</title>
        <authorList>
            <person name="Schikora-Tamarit M.A."/>
            <person name="Marcet-Houben M."/>
            <person name="Nosek J."/>
            <person name="Gabaldon T."/>
        </authorList>
    </citation>
    <scope>NUCLEOTIDE SEQUENCE</scope>
    <source>
        <strain evidence="2">CBS2887</strain>
    </source>
</reference>
<comment type="caution">
    <text evidence="2">The sequence shown here is derived from an EMBL/GenBank/DDBJ whole genome shotgun (WGS) entry which is preliminary data.</text>
</comment>
<name>A0A9P8QDI3_WICPI</name>
<reference evidence="2" key="2">
    <citation type="submission" date="2021-01" db="EMBL/GenBank/DDBJ databases">
        <authorList>
            <person name="Schikora-Tamarit M.A."/>
        </authorList>
    </citation>
    <scope>NUCLEOTIDE SEQUENCE</scope>
    <source>
        <strain evidence="2">CBS2887</strain>
    </source>
</reference>
<sequence length="117" mass="12249">MVKSSSTLAVIVVSYPELEVPGWNAISFQGPRKAGIVRMNGTVFNGCGVVLDGSVLKEIGPLVDDGDTKEDDEEVEEADVEEYGVEEAPAEVSMVELEGSAGSEAEEVVSDVGTEDG</sequence>
<dbReference type="EMBL" id="JAEUBG010000033">
    <property type="protein sequence ID" value="KAH3688958.1"/>
    <property type="molecule type" value="Genomic_DNA"/>
</dbReference>
<evidence type="ECO:0000313" key="2">
    <source>
        <dbReference type="EMBL" id="KAH3688958.1"/>
    </source>
</evidence>
<feature type="compositionally biased region" description="Acidic residues" evidence="1">
    <location>
        <begin position="64"/>
        <end position="82"/>
    </location>
</feature>
<accession>A0A9P8QDI3</accession>
<feature type="region of interest" description="Disordered" evidence="1">
    <location>
        <begin position="62"/>
        <end position="82"/>
    </location>
</feature>
<gene>
    <name evidence="2" type="ORF">WICPIJ_000060</name>
</gene>
<proteinExistence type="predicted"/>
<feature type="compositionally biased region" description="Acidic residues" evidence="1">
    <location>
        <begin position="104"/>
        <end position="117"/>
    </location>
</feature>
<evidence type="ECO:0000256" key="1">
    <source>
        <dbReference type="SAM" id="MobiDB-lite"/>
    </source>
</evidence>
<feature type="region of interest" description="Disordered" evidence="1">
    <location>
        <begin position="96"/>
        <end position="117"/>
    </location>
</feature>
<dbReference type="Proteomes" id="UP000774326">
    <property type="component" value="Unassembled WGS sequence"/>
</dbReference>
<keyword evidence="3" id="KW-1185">Reference proteome</keyword>
<evidence type="ECO:0000313" key="3">
    <source>
        <dbReference type="Proteomes" id="UP000774326"/>
    </source>
</evidence>